<gene>
    <name evidence="2" type="ORF">KDM92_03650</name>
</gene>
<proteinExistence type="predicted"/>
<dbReference type="Pfam" id="PF00497">
    <property type="entry name" value="SBP_bac_3"/>
    <property type="match status" value="1"/>
</dbReference>
<name>A0A941DCN6_9BURK</name>
<organism evidence="2 3">
    <name type="scientific">Undibacterium baiyunense</name>
    <dbReference type="NCBI Taxonomy" id="2828731"/>
    <lineage>
        <taxon>Bacteria</taxon>
        <taxon>Pseudomonadati</taxon>
        <taxon>Pseudomonadota</taxon>
        <taxon>Betaproteobacteria</taxon>
        <taxon>Burkholderiales</taxon>
        <taxon>Oxalobacteraceae</taxon>
        <taxon>Undibacterium</taxon>
    </lineage>
</organism>
<dbReference type="Proteomes" id="UP000680158">
    <property type="component" value="Unassembled WGS sequence"/>
</dbReference>
<dbReference type="AlphaFoldDB" id="A0A941DCN6"/>
<evidence type="ECO:0000313" key="3">
    <source>
        <dbReference type="Proteomes" id="UP000680158"/>
    </source>
</evidence>
<dbReference type="Gene3D" id="3.40.190.10">
    <property type="entry name" value="Periplasmic binding protein-like II"/>
    <property type="match status" value="2"/>
</dbReference>
<dbReference type="RefSeq" id="WP_212683058.1">
    <property type="nucleotide sequence ID" value="NZ_JAGSPM010000002.1"/>
</dbReference>
<comment type="caution">
    <text evidence="2">The sequence shown here is derived from an EMBL/GenBank/DDBJ whole genome shotgun (WGS) entry which is preliminary data.</text>
</comment>
<reference evidence="2 3" key="1">
    <citation type="submission" date="2021-04" db="EMBL/GenBank/DDBJ databases">
        <title>novel species isolated from subtropical streams in China.</title>
        <authorList>
            <person name="Lu H."/>
        </authorList>
    </citation>
    <scope>NUCLEOTIDE SEQUENCE [LARGE SCALE GENOMIC DNA]</scope>
    <source>
        <strain evidence="2 3">BYS107W</strain>
    </source>
</reference>
<dbReference type="InterPro" id="IPR001638">
    <property type="entry name" value="Solute-binding_3/MltF_N"/>
</dbReference>
<dbReference type="SUPFAM" id="SSF53850">
    <property type="entry name" value="Periplasmic binding protein-like II"/>
    <property type="match status" value="1"/>
</dbReference>
<evidence type="ECO:0000259" key="1">
    <source>
        <dbReference type="Pfam" id="PF00497"/>
    </source>
</evidence>
<protein>
    <submittedName>
        <fullName evidence="2">Transporter substrate-binding domain-containing protein</fullName>
    </submittedName>
</protein>
<dbReference type="EMBL" id="JAGSPM010000002">
    <property type="protein sequence ID" value="MBR7745661.1"/>
    <property type="molecule type" value="Genomic_DNA"/>
</dbReference>
<sequence length="243" mass="27371">MTLRRIFSTAFFSFIGITNAAIAAEPLKLLYEIRDPISYRDSRGKITGLVITPTAQAMQHAGISYVWVETPFKRQLSVVEANDEAVCAVGMFKNKDRQKYAKFSQAIFHDTDRPSVMLAHRDFQPEKSMDLLRTLSIPGIRMLKKDAASYGSVIDDAIERSRVVVVNTTAESLNMAKMLVARRADFIFVPEDEALNMIKTIPGGEQLHIFKPLGMPQGPERFLMCSLQVPDELIQRFNKALTK</sequence>
<keyword evidence="3" id="KW-1185">Reference proteome</keyword>
<feature type="domain" description="Solute-binding protein family 3/N-terminal" evidence="1">
    <location>
        <begin position="35"/>
        <end position="143"/>
    </location>
</feature>
<evidence type="ECO:0000313" key="2">
    <source>
        <dbReference type="EMBL" id="MBR7745661.1"/>
    </source>
</evidence>
<accession>A0A941DCN6</accession>